<evidence type="ECO:0000313" key="5">
    <source>
        <dbReference type="Proteomes" id="UP000046176"/>
    </source>
</evidence>
<dbReference type="Proteomes" id="UP000046176">
    <property type="component" value="Unassembled WGS sequence"/>
</dbReference>
<evidence type="ECO:0000313" key="2">
    <source>
        <dbReference type="EMBL" id="CDZ41140.1"/>
    </source>
</evidence>
<dbReference type="Gene3D" id="3.40.1160.10">
    <property type="entry name" value="Acetylglutamate kinase-like"/>
    <property type="match status" value="1"/>
</dbReference>
<dbReference type="InterPro" id="IPR036393">
    <property type="entry name" value="AceGlu_kinase-like_sf"/>
</dbReference>
<dbReference type="InterPro" id="IPR001048">
    <property type="entry name" value="Asp/Glu/Uridylate_kinase"/>
</dbReference>
<dbReference type="Pfam" id="PF00696">
    <property type="entry name" value="AA_kinase"/>
    <property type="match status" value="1"/>
</dbReference>
<proteinExistence type="predicted"/>
<reference evidence="4 5" key="1">
    <citation type="submission" date="2014-08" db="EMBL/GenBank/DDBJ databases">
        <authorList>
            <person name="Chen Y.-H."/>
        </authorList>
    </citation>
    <scope>NUCLEOTIDE SEQUENCE [LARGE SCALE GENOMIC DNA]</scope>
</reference>
<dbReference type="EMBL" id="CCRK01000016">
    <property type="protein sequence ID" value="CDZ53520.1"/>
    <property type="molecule type" value="Genomic_DNA"/>
</dbReference>
<protein>
    <submittedName>
        <fullName evidence="2">Aspartate/glutamate/uridylate kinase</fullName>
    </submittedName>
</protein>
<accession>A0A0T7G1I9</accession>
<feature type="domain" description="Aspartate/glutamate/uridylate kinase" evidence="1">
    <location>
        <begin position="19"/>
        <end position="216"/>
    </location>
</feature>
<dbReference type="Proteomes" id="UP000039660">
    <property type="component" value="Unassembled WGS sequence"/>
</dbReference>
<keyword evidence="2" id="KW-0808">Transferase</keyword>
<dbReference type="AlphaFoldDB" id="A0A0T7G1I9"/>
<dbReference type="GO" id="GO:0016301">
    <property type="term" value="F:kinase activity"/>
    <property type="evidence" value="ECO:0007669"/>
    <property type="project" value="UniProtKB-KW"/>
</dbReference>
<organism evidence="2 5">
    <name type="scientific">Neorhizobium galegae bv. officinalis</name>
    <dbReference type="NCBI Taxonomy" id="323656"/>
    <lineage>
        <taxon>Bacteria</taxon>
        <taxon>Pseudomonadati</taxon>
        <taxon>Pseudomonadota</taxon>
        <taxon>Alphaproteobacteria</taxon>
        <taxon>Hyphomicrobiales</taxon>
        <taxon>Rhizobiaceae</taxon>
        <taxon>Rhizobium/Agrobacterium group</taxon>
        <taxon>Neorhizobium</taxon>
    </lineage>
</organism>
<dbReference type="SUPFAM" id="SSF53633">
    <property type="entry name" value="Carbamate kinase-like"/>
    <property type="match status" value="1"/>
</dbReference>
<gene>
    <name evidence="2" type="ORF">NGAL_HAMBI1145_57400</name>
    <name evidence="3" type="ORF">NGAL_HAMBI1189_50350</name>
</gene>
<dbReference type="EMBL" id="CCRH01000027">
    <property type="protein sequence ID" value="CDZ41140.1"/>
    <property type="molecule type" value="Genomic_DNA"/>
</dbReference>
<evidence type="ECO:0000313" key="3">
    <source>
        <dbReference type="EMBL" id="CDZ53520.1"/>
    </source>
</evidence>
<evidence type="ECO:0000313" key="4">
    <source>
        <dbReference type="Proteomes" id="UP000039660"/>
    </source>
</evidence>
<dbReference type="OrthoDB" id="6683219at2"/>
<evidence type="ECO:0000259" key="1">
    <source>
        <dbReference type="Pfam" id="PF00696"/>
    </source>
</evidence>
<name>A0A0T7G1I9_NEOGA</name>
<sequence>MENCMIGLIKGFAPYGFSIVVKFGGSLMRDFAVCKTALAELERLCRSGHRILVVPGGGIPDKAIESIDAVHRLTPFTAHHACALAQDQTGYLLADPAFSSSVVCCSTLGECRSLAESGKIPVLLPSRILFAMDPVAWSWDITSDAVAAWIAWVTDTPRLAILTNVDGVYRNAVTDDPAALIREITAHELSQLGHTSVDACAANFMAEKGIAGCVLNGSYPRRLADWLEGKRVTGTNIGISPKKSSSAVPSENFGR</sequence>
<keyword evidence="2" id="KW-0418">Kinase</keyword>